<evidence type="ECO:0000313" key="3">
    <source>
        <dbReference type="Proteomes" id="UP000474640"/>
    </source>
</evidence>
<evidence type="ECO:0000256" key="1">
    <source>
        <dbReference type="SAM" id="SignalP"/>
    </source>
</evidence>
<dbReference type="Pfam" id="PF15474">
    <property type="entry name" value="MU117"/>
    <property type="match status" value="1"/>
</dbReference>
<gene>
    <name evidence="2" type="ORF">TWF970_006904</name>
</gene>
<keyword evidence="1" id="KW-0732">Signal</keyword>
<feature type="signal peptide" evidence="1">
    <location>
        <begin position="1"/>
        <end position="26"/>
    </location>
</feature>
<accession>A0A7C8V5D6</accession>
<proteinExistence type="predicted"/>
<dbReference type="EMBL" id="JAABOJ010000039">
    <property type="protein sequence ID" value="KAF3275182.1"/>
    <property type="molecule type" value="Genomic_DNA"/>
</dbReference>
<protein>
    <recommendedName>
        <fullName evidence="4">Killer toxin Kp4 domain-containing protein</fullName>
    </recommendedName>
</protein>
<reference evidence="2 3" key="1">
    <citation type="submission" date="2020-01" db="EMBL/GenBank/DDBJ databases">
        <authorList>
            <person name="Palmer J.M."/>
        </authorList>
    </citation>
    <scope>NUCLEOTIDE SEQUENCE [LARGE SCALE GENOMIC DNA]</scope>
    <source>
        <strain evidence="2 3">TWF970</strain>
    </source>
</reference>
<dbReference type="InterPro" id="IPR029167">
    <property type="entry name" value="Mug117"/>
</dbReference>
<dbReference type="Proteomes" id="UP000474640">
    <property type="component" value="Unassembled WGS sequence"/>
</dbReference>
<evidence type="ECO:0000313" key="2">
    <source>
        <dbReference type="EMBL" id="KAF3275182.1"/>
    </source>
</evidence>
<dbReference type="OrthoDB" id="1896086at2759"/>
<feature type="chain" id="PRO_5029005251" description="Killer toxin Kp4 domain-containing protein" evidence="1">
    <location>
        <begin position="27"/>
        <end position="181"/>
    </location>
</feature>
<dbReference type="AlphaFoldDB" id="A0A7C8V5D6"/>
<organism evidence="2 3">
    <name type="scientific">Orbilia oligospora</name>
    <name type="common">Nematode-trapping fungus</name>
    <name type="synonym">Arthrobotrys oligospora</name>
    <dbReference type="NCBI Taxonomy" id="2813651"/>
    <lineage>
        <taxon>Eukaryota</taxon>
        <taxon>Fungi</taxon>
        <taxon>Dikarya</taxon>
        <taxon>Ascomycota</taxon>
        <taxon>Pezizomycotina</taxon>
        <taxon>Orbiliomycetes</taxon>
        <taxon>Orbiliales</taxon>
        <taxon>Orbiliaceae</taxon>
        <taxon>Orbilia</taxon>
    </lineage>
</organism>
<evidence type="ECO:0008006" key="4">
    <source>
        <dbReference type="Google" id="ProtNLM"/>
    </source>
</evidence>
<comment type="caution">
    <text evidence="2">The sequence shown here is derived from an EMBL/GenBank/DDBJ whole genome shotgun (WGS) entry which is preliminary data.</text>
</comment>
<name>A0A7C8V5D6_ORBOL</name>
<sequence length="181" mass="20129">MFGLNLFKIFILLSSIQVFMIPEVLCLPRSTSQPSSPRTAASSSNPALEVRGNLEKRDSWDCKGSSSCGMVKAKACIEALEAFLYSNKNIRSWDKVWGPIRHWRSYDSYNTGKCLAMYTCGDSRDYESAARAGVATIGNLIAKGRSIYDEDLGNCKRCGSVWFWGSCRVTFNYCHNNCAGT</sequence>